<dbReference type="AlphaFoldDB" id="A0A7M3DQS5"/>
<protein>
    <submittedName>
        <fullName evidence="1">Uncharacterized protein</fullName>
    </submittedName>
</protein>
<organism evidence="1 2">
    <name type="scientific">Rhizobium leguminosarum</name>
    <dbReference type="NCBI Taxonomy" id="384"/>
    <lineage>
        <taxon>Bacteria</taxon>
        <taxon>Pseudomonadati</taxon>
        <taxon>Pseudomonadota</taxon>
        <taxon>Alphaproteobacteria</taxon>
        <taxon>Hyphomicrobiales</taxon>
        <taxon>Rhizobiaceae</taxon>
        <taxon>Rhizobium/Agrobacterium group</taxon>
        <taxon>Rhizobium</taxon>
    </lineage>
</organism>
<accession>A0A7M3DQS5</accession>
<proteinExistence type="predicted"/>
<dbReference type="EMBL" id="SIOP01000001">
    <property type="protein sequence ID" value="TAY50979.1"/>
    <property type="molecule type" value="Genomic_DNA"/>
</dbReference>
<reference evidence="1 2" key="1">
    <citation type="submission" date="2019-02" db="EMBL/GenBank/DDBJ databases">
        <title>The genomic architecture of introgression among sibling species of bacteria.</title>
        <authorList>
            <person name="Cavassim M.I.A."/>
            <person name="Moeskjaer S."/>
            <person name="Moslemi C."/>
            <person name="Fields B."/>
            <person name="Bachmann A."/>
            <person name="Vilhjalmsson B."/>
            <person name="Schierup M.H."/>
            <person name="Young J.P.W."/>
            <person name="Andersen S.U."/>
        </authorList>
    </citation>
    <scope>NUCLEOTIDE SEQUENCE [LARGE SCALE GENOMIC DNA]</scope>
    <source>
        <strain evidence="1 2">SM135B</strain>
    </source>
</reference>
<dbReference type="Proteomes" id="UP000292974">
    <property type="component" value="Unassembled WGS sequence"/>
</dbReference>
<evidence type="ECO:0000313" key="1">
    <source>
        <dbReference type="EMBL" id="TAY50979.1"/>
    </source>
</evidence>
<sequence>MIRSIADHEPHLMSLALAAVINARRTGSKRQTAWQLRPPHLLMAQHLTHRSEPDLNPTVQERSWYGWSPIWRGSYAEKSHSWTGGWRADGFCDPRRSDRRSAPQRF</sequence>
<name>A0A7M3DQS5_RHILE</name>
<gene>
    <name evidence="1" type="ORF">ELH90_04275</name>
</gene>
<evidence type="ECO:0000313" key="2">
    <source>
        <dbReference type="Proteomes" id="UP000292974"/>
    </source>
</evidence>
<comment type="caution">
    <text evidence="1">The sequence shown here is derived from an EMBL/GenBank/DDBJ whole genome shotgun (WGS) entry which is preliminary data.</text>
</comment>